<accession>A0A7W9LFK3</accession>
<dbReference type="Gene3D" id="3.40.50.150">
    <property type="entry name" value="Vaccinia Virus protein VP39"/>
    <property type="match status" value="1"/>
</dbReference>
<dbReference type="SUPFAM" id="SSF53335">
    <property type="entry name" value="S-adenosyl-L-methionine-dependent methyltransferases"/>
    <property type="match status" value="1"/>
</dbReference>
<keyword evidence="10" id="KW-0489">Methyltransferase</keyword>
<name>A0A7W9LFK3_9ACTN</name>
<dbReference type="EC" id="2.1.1.137" evidence="4"/>
<gene>
    <name evidence="10" type="ORF">HD596_008702</name>
</gene>
<dbReference type="RefSeq" id="WP_185075151.1">
    <property type="nucleotide sequence ID" value="NZ_JACHMB010000001.1"/>
</dbReference>
<evidence type="ECO:0000256" key="1">
    <source>
        <dbReference type="ARBA" id="ARBA00022679"/>
    </source>
</evidence>
<dbReference type="Pfam" id="PF13847">
    <property type="entry name" value="Methyltransf_31"/>
    <property type="match status" value="1"/>
</dbReference>
<evidence type="ECO:0000259" key="9">
    <source>
        <dbReference type="Pfam" id="PF13847"/>
    </source>
</evidence>
<dbReference type="InterPro" id="IPR025714">
    <property type="entry name" value="Methyltranfer_dom"/>
</dbReference>
<dbReference type="CDD" id="cd02440">
    <property type="entry name" value="AdoMet_MTases"/>
    <property type="match status" value="1"/>
</dbReference>
<comment type="catalytic activity">
    <reaction evidence="6">
        <text>arsenic triglutathione + [thioredoxin]-dithiol + S-adenosyl-L-methionine + 2 H2O = methylarsonous acid + [thioredoxin]-disulfide + 3 glutathione + S-adenosyl-L-homocysteine + H(+)</text>
        <dbReference type="Rhea" id="RHEA:69460"/>
        <dbReference type="Rhea" id="RHEA-COMP:10698"/>
        <dbReference type="Rhea" id="RHEA-COMP:10700"/>
        <dbReference type="ChEBI" id="CHEBI:15377"/>
        <dbReference type="ChEBI" id="CHEBI:15378"/>
        <dbReference type="ChEBI" id="CHEBI:17826"/>
        <dbReference type="ChEBI" id="CHEBI:29950"/>
        <dbReference type="ChEBI" id="CHEBI:50058"/>
        <dbReference type="ChEBI" id="CHEBI:57856"/>
        <dbReference type="ChEBI" id="CHEBI:57925"/>
        <dbReference type="ChEBI" id="CHEBI:59789"/>
        <dbReference type="ChEBI" id="CHEBI:183640"/>
        <dbReference type="EC" id="2.1.1.137"/>
    </reaction>
</comment>
<keyword evidence="2" id="KW-0949">S-adenosyl-L-methionine</keyword>
<evidence type="ECO:0000256" key="4">
    <source>
        <dbReference type="ARBA" id="ARBA00034521"/>
    </source>
</evidence>
<evidence type="ECO:0000313" key="11">
    <source>
        <dbReference type="Proteomes" id="UP000579153"/>
    </source>
</evidence>
<evidence type="ECO:0000256" key="5">
    <source>
        <dbReference type="ARBA" id="ARBA00034545"/>
    </source>
</evidence>
<evidence type="ECO:0000256" key="2">
    <source>
        <dbReference type="ARBA" id="ARBA00022691"/>
    </source>
</evidence>
<dbReference type="Proteomes" id="UP000579153">
    <property type="component" value="Unassembled WGS sequence"/>
</dbReference>
<organism evidence="10 11">
    <name type="scientific">Nonomuraea jabiensis</name>
    <dbReference type="NCBI Taxonomy" id="882448"/>
    <lineage>
        <taxon>Bacteria</taxon>
        <taxon>Bacillati</taxon>
        <taxon>Actinomycetota</taxon>
        <taxon>Actinomycetes</taxon>
        <taxon>Streptosporangiales</taxon>
        <taxon>Streptosporangiaceae</taxon>
        <taxon>Nonomuraea</taxon>
    </lineage>
</organism>
<dbReference type="InterPro" id="IPR026669">
    <property type="entry name" value="Arsenite_MeTrfase-like"/>
</dbReference>
<reference evidence="10 11" key="1">
    <citation type="submission" date="2020-08" db="EMBL/GenBank/DDBJ databases">
        <title>Sequencing the genomes of 1000 actinobacteria strains.</title>
        <authorList>
            <person name="Klenk H.-P."/>
        </authorList>
    </citation>
    <scope>NUCLEOTIDE SEQUENCE [LARGE SCALE GENOMIC DNA]</scope>
    <source>
        <strain evidence="10 11">DSM 45507</strain>
    </source>
</reference>
<proteinExistence type="inferred from homology"/>
<sequence length="162" mass="17224">MLPEGAVRASLGCGNPVAVAELRAGQTALDLGSGGGIDVLLSARRVDPQGRVYGVDASADMLALARRNAKQAGARNVEFLQGTIERMPLRWLSWVVDLFSQVRALCSCRARKACRRALKTCAPRARPMPALGLGTGQVSVRAGRVSRRLTATPARHQSGPRP</sequence>
<comment type="caution">
    <text evidence="10">The sequence shown here is derived from an EMBL/GenBank/DDBJ whole genome shotgun (WGS) entry which is preliminary data.</text>
</comment>
<dbReference type="PANTHER" id="PTHR43675:SF8">
    <property type="entry name" value="ARSENITE METHYLTRANSFERASE"/>
    <property type="match status" value="1"/>
</dbReference>
<evidence type="ECO:0000256" key="3">
    <source>
        <dbReference type="ARBA" id="ARBA00034487"/>
    </source>
</evidence>
<keyword evidence="1 10" id="KW-0808">Transferase</keyword>
<dbReference type="EMBL" id="JACHMB010000001">
    <property type="protein sequence ID" value="MBB5781946.1"/>
    <property type="molecule type" value="Genomic_DNA"/>
</dbReference>
<evidence type="ECO:0000256" key="8">
    <source>
        <dbReference type="ARBA" id="ARBA00048428"/>
    </source>
</evidence>
<dbReference type="InterPro" id="IPR029063">
    <property type="entry name" value="SAM-dependent_MTases_sf"/>
</dbReference>
<evidence type="ECO:0000256" key="6">
    <source>
        <dbReference type="ARBA" id="ARBA00047941"/>
    </source>
</evidence>
<dbReference type="GO" id="GO:0032259">
    <property type="term" value="P:methylation"/>
    <property type="evidence" value="ECO:0007669"/>
    <property type="project" value="UniProtKB-KW"/>
</dbReference>
<protein>
    <recommendedName>
        <fullName evidence="5">Arsenite methyltransferase</fullName>
        <ecNumber evidence="4">2.1.1.137</ecNumber>
    </recommendedName>
</protein>
<comment type="catalytic activity">
    <reaction evidence="8">
        <text>arsenic triglutathione + 3 [thioredoxin]-dithiol + 3 S-adenosyl-L-methionine = trimethylarsine + 3 [thioredoxin]-disulfide + 3 glutathione + 3 S-adenosyl-L-homocysteine + 3 H(+)</text>
        <dbReference type="Rhea" id="RHEA:69432"/>
        <dbReference type="Rhea" id="RHEA-COMP:10698"/>
        <dbReference type="Rhea" id="RHEA-COMP:10700"/>
        <dbReference type="ChEBI" id="CHEBI:15378"/>
        <dbReference type="ChEBI" id="CHEBI:27130"/>
        <dbReference type="ChEBI" id="CHEBI:29950"/>
        <dbReference type="ChEBI" id="CHEBI:50058"/>
        <dbReference type="ChEBI" id="CHEBI:57856"/>
        <dbReference type="ChEBI" id="CHEBI:57925"/>
        <dbReference type="ChEBI" id="CHEBI:59789"/>
        <dbReference type="ChEBI" id="CHEBI:183640"/>
        <dbReference type="EC" id="2.1.1.137"/>
    </reaction>
</comment>
<dbReference type="PANTHER" id="PTHR43675">
    <property type="entry name" value="ARSENITE METHYLTRANSFERASE"/>
    <property type="match status" value="1"/>
</dbReference>
<evidence type="ECO:0000313" key="10">
    <source>
        <dbReference type="EMBL" id="MBB5781946.1"/>
    </source>
</evidence>
<keyword evidence="11" id="KW-1185">Reference proteome</keyword>
<feature type="domain" description="Methyltransferase" evidence="9">
    <location>
        <begin position="24"/>
        <end position="98"/>
    </location>
</feature>
<comment type="catalytic activity">
    <reaction evidence="7">
        <text>arsenic triglutathione + 2 [thioredoxin]-dithiol + 2 S-adenosyl-L-methionine + H2O = dimethylarsinous acid + 2 [thioredoxin]-disulfide + 3 glutathione + 2 S-adenosyl-L-homocysteine + 2 H(+)</text>
        <dbReference type="Rhea" id="RHEA:69464"/>
        <dbReference type="Rhea" id="RHEA-COMP:10698"/>
        <dbReference type="Rhea" id="RHEA-COMP:10700"/>
        <dbReference type="ChEBI" id="CHEBI:15377"/>
        <dbReference type="ChEBI" id="CHEBI:15378"/>
        <dbReference type="ChEBI" id="CHEBI:23808"/>
        <dbReference type="ChEBI" id="CHEBI:29950"/>
        <dbReference type="ChEBI" id="CHEBI:50058"/>
        <dbReference type="ChEBI" id="CHEBI:57856"/>
        <dbReference type="ChEBI" id="CHEBI:57925"/>
        <dbReference type="ChEBI" id="CHEBI:59789"/>
        <dbReference type="ChEBI" id="CHEBI:183640"/>
        <dbReference type="EC" id="2.1.1.137"/>
    </reaction>
</comment>
<dbReference type="AlphaFoldDB" id="A0A7W9LFK3"/>
<comment type="similarity">
    <text evidence="3">Belongs to the methyltransferase superfamily. Arsenite methyltransferase family.</text>
</comment>
<dbReference type="GO" id="GO:0030791">
    <property type="term" value="F:arsenite methyltransferase activity"/>
    <property type="evidence" value="ECO:0007669"/>
    <property type="project" value="UniProtKB-EC"/>
</dbReference>
<evidence type="ECO:0000256" key="7">
    <source>
        <dbReference type="ARBA" id="ARBA00047943"/>
    </source>
</evidence>